<reference evidence="2" key="1">
    <citation type="submission" date="2023-06" db="EMBL/GenBank/DDBJ databases">
        <title>Reference genome for the Northern bat (Eptesicus nilssonii), a most northern bat species.</title>
        <authorList>
            <person name="Laine V.N."/>
            <person name="Pulliainen A.T."/>
            <person name="Lilley T.M."/>
        </authorList>
    </citation>
    <scope>NUCLEOTIDE SEQUENCE</scope>
    <source>
        <strain evidence="2">BLF_Eptnil</strain>
        <tissue evidence="2">Kidney</tissue>
    </source>
</reference>
<dbReference type="GO" id="GO:0007265">
    <property type="term" value="P:Ras protein signal transduction"/>
    <property type="evidence" value="ECO:0007669"/>
    <property type="project" value="TreeGrafter"/>
</dbReference>
<proteinExistence type="predicted"/>
<sequence length="298" mass="32916">MDILKSEILQKRQLVEDRNLLKAYTFTFLLSSRLFIEPRELLARVCQLCIEQQQLDEPGLDKGVGALRLASQARVQKFGPKRLQLLAERTETFPRAFQAEWTIGLVKDVVGRLARCDEVGAPGALPLPAPHCPEPSCPEPAPPPLLAQSRASTLLRPAGPAELAENPGSILPLSCLALIIVTHAGEGNPQLCGCWSGRWSASVECSTATEKFPKDKPCFDEKTKNLEAYVRWFNRLCFLVATEVCMVRRTRDMSRRGRGPGREELPGRSQKGFLSHLSPSPARPGTLRDTSCHLACLP</sequence>
<feature type="compositionally biased region" description="Basic and acidic residues" evidence="1">
    <location>
        <begin position="252"/>
        <end position="266"/>
    </location>
</feature>
<comment type="caution">
    <text evidence="2">The sequence shown here is derived from an EMBL/GenBank/DDBJ whole genome shotgun (WGS) entry which is preliminary data.</text>
</comment>
<protein>
    <submittedName>
        <fullName evidence="2">Uncharacterized protein</fullName>
    </submittedName>
</protein>
<organism evidence="2 3">
    <name type="scientific">Cnephaeus nilssonii</name>
    <name type="common">Northern bat</name>
    <name type="synonym">Eptesicus nilssonii</name>
    <dbReference type="NCBI Taxonomy" id="3371016"/>
    <lineage>
        <taxon>Eukaryota</taxon>
        <taxon>Metazoa</taxon>
        <taxon>Chordata</taxon>
        <taxon>Craniata</taxon>
        <taxon>Vertebrata</taxon>
        <taxon>Euteleostomi</taxon>
        <taxon>Mammalia</taxon>
        <taxon>Eutheria</taxon>
        <taxon>Laurasiatheria</taxon>
        <taxon>Chiroptera</taxon>
        <taxon>Yangochiroptera</taxon>
        <taxon>Vespertilionidae</taxon>
        <taxon>Cnephaeus</taxon>
    </lineage>
</organism>
<dbReference type="PANTHER" id="PTHR23113">
    <property type="entry name" value="GUANINE NUCLEOTIDE EXCHANGE FACTOR"/>
    <property type="match status" value="1"/>
</dbReference>
<dbReference type="PANTHER" id="PTHR23113:SF186">
    <property type="entry name" value="RAS-GEF DOMAIN-CONTAINING FAMILY MEMBER 1C"/>
    <property type="match status" value="1"/>
</dbReference>
<dbReference type="Proteomes" id="UP001177744">
    <property type="component" value="Unassembled WGS sequence"/>
</dbReference>
<evidence type="ECO:0000313" key="2">
    <source>
        <dbReference type="EMBL" id="KAK1342310.1"/>
    </source>
</evidence>
<feature type="region of interest" description="Disordered" evidence="1">
    <location>
        <begin position="252"/>
        <end position="287"/>
    </location>
</feature>
<dbReference type="InterPro" id="IPR023578">
    <property type="entry name" value="Ras_GEF_dom_sf"/>
</dbReference>
<evidence type="ECO:0000256" key="1">
    <source>
        <dbReference type="SAM" id="MobiDB-lite"/>
    </source>
</evidence>
<dbReference type="InterPro" id="IPR008937">
    <property type="entry name" value="Ras-like_GEF"/>
</dbReference>
<keyword evidence="3" id="KW-1185">Reference proteome</keyword>
<accession>A0AA40I3H6</accession>
<evidence type="ECO:0000313" key="3">
    <source>
        <dbReference type="Proteomes" id="UP001177744"/>
    </source>
</evidence>
<name>A0AA40I3H6_CNENI</name>
<dbReference type="SUPFAM" id="SSF48366">
    <property type="entry name" value="Ras GEF"/>
    <property type="match status" value="1"/>
</dbReference>
<dbReference type="AlphaFoldDB" id="A0AA40I3H6"/>
<dbReference type="GO" id="GO:0005085">
    <property type="term" value="F:guanyl-nucleotide exchange factor activity"/>
    <property type="evidence" value="ECO:0007669"/>
    <property type="project" value="InterPro"/>
</dbReference>
<dbReference type="EMBL" id="JAULJE010000005">
    <property type="protein sequence ID" value="KAK1342310.1"/>
    <property type="molecule type" value="Genomic_DNA"/>
</dbReference>
<dbReference type="GO" id="GO:0005886">
    <property type="term" value="C:plasma membrane"/>
    <property type="evidence" value="ECO:0007669"/>
    <property type="project" value="TreeGrafter"/>
</dbReference>
<gene>
    <name evidence="2" type="ORF">QTO34_015072</name>
</gene>